<accession>A0A1Y1WBR5</accession>
<dbReference type="Pfam" id="PF16213">
    <property type="entry name" value="DCB"/>
    <property type="match status" value="1"/>
</dbReference>
<feature type="domain" description="Mon2/Sec7/BIG1-like dimerisation and cyclophilin-binding" evidence="7">
    <location>
        <begin position="8"/>
        <end position="179"/>
    </location>
</feature>
<evidence type="ECO:0000313" key="9">
    <source>
        <dbReference type="Proteomes" id="UP000193922"/>
    </source>
</evidence>
<dbReference type="PANTHER" id="PTHR10663:SF333">
    <property type="entry name" value="PROTEIN MON2 HOMOLOG"/>
    <property type="match status" value="1"/>
</dbReference>
<evidence type="ECO:0000256" key="1">
    <source>
        <dbReference type="ARBA" id="ARBA00008144"/>
    </source>
</evidence>
<feature type="region of interest" description="Disordered" evidence="4">
    <location>
        <begin position="402"/>
        <end position="426"/>
    </location>
</feature>
<dbReference type="GO" id="GO:0015031">
    <property type="term" value="P:protein transport"/>
    <property type="evidence" value="ECO:0007669"/>
    <property type="project" value="UniProtKB-KW"/>
</dbReference>
<dbReference type="OrthoDB" id="294853at2759"/>
<comment type="similarity">
    <text evidence="1">Belongs to the MON2 family.</text>
</comment>
<reference evidence="8 9" key="1">
    <citation type="submission" date="2016-07" db="EMBL/GenBank/DDBJ databases">
        <title>Pervasive Adenine N6-methylation of Active Genes in Fungi.</title>
        <authorList>
            <consortium name="DOE Joint Genome Institute"/>
            <person name="Mondo S.J."/>
            <person name="Dannebaum R.O."/>
            <person name="Kuo R.C."/>
            <person name="Labutti K."/>
            <person name="Haridas S."/>
            <person name="Kuo A."/>
            <person name="Salamov A."/>
            <person name="Ahrendt S.R."/>
            <person name="Lipzen A."/>
            <person name="Sullivan W."/>
            <person name="Andreopoulos W.B."/>
            <person name="Clum A."/>
            <person name="Lindquist E."/>
            <person name="Daum C."/>
            <person name="Ramamoorthy G.K."/>
            <person name="Gryganskyi A."/>
            <person name="Culley D."/>
            <person name="Magnuson J.K."/>
            <person name="James T.Y."/>
            <person name="O'Malley M.A."/>
            <person name="Stajich J.E."/>
            <person name="Spatafora J.W."/>
            <person name="Visel A."/>
            <person name="Grigoriev I.V."/>
        </authorList>
    </citation>
    <scope>NUCLEOTIDE SEQUENCE [LARGE SCALE GENOMIC DNA]</scope>
    <source>
        <strain evidence="8 9">ATCC 12442</strain>
    </source>
</reference>
<dbReference type="InterPro" id="IPR016024">
    <property type="entry name" value="ARM-type_fold"/>
</dbReference>
<dbReference type="InterPro" id="IPR032691">
    <property type="entry name" value="Mon2/Sec7/BIG1-like_HUS"/>
</dbReference>
<dbReference type="STRING" id="61395.A0A1Y1WBR5"/>
<gene>
    <name evidence="8" type="ORF">DL89DRAFT_267076</name>
</gene>
<evidence type="ECO:0000256" key="3">
    <source>
        <dbReference type="ARBA" id="ARBA00022927"/>
    </source>
</evidence>
<keyword evidence="3" id="KW-0653">Protein transport</keyword>
<dbReference type="InterPro" id="IPR032629">
    <property type="entry name" value="DCB_dom"/>
</dbReference>
<comment type="caution">
    <text evidence="8">The sequence shown here is derived from an EMBL/GenBank/DDBJ whole genome shotgun (WGS) entry which is preliminary data.</text>
</comment>
<dbReference type="EMBL" id="MCFD01000005">
    <property type="protein sequence ID" value="ORX70977.1"/>
    <property type="molecule type" value="Genomic_DNA"/>
</dbReference>
<dbReference type="Pfam" id="PF16206">
    <property type="entry name" value="Mon2_C"/>
    <property type="match status" value="1"/>
</dbReference>
<dbReference type="PANTHER" id="PTHR10663">
    <property type="entry name" value="GUANYL-NUCLEOTIDE EXCHANGE FACTOR"/>
    <property type="match status" value="1"/>
</dbReference>
<dbReference type="Proteomes" id="UP000193922">
    <property type="component" value="Unassembled WGS sequence"/>
</dbReference>
<feature type="domain" description="Mon2/Sec7/BIG1-like HUS" evidence="5">
    <location>
        <begin position="197"/>
        <end position="318"/>
    </location>
</feature>
<feature type="compositionally biased region" description="Polar residues" evidence="4">
    <location>
        <begin position="719"/>
        <end position="730"/>
    </location>
</feature>
<keyword evidence="2" id="KW-0813">Transport</keyword>
<evidence type="ECO:0000259" key="6">
    <source>
        <dbReference type="Pfam" id="PF16206"/>
    </source>
</evidence>
<organism evidence="8 9">
    <name type="scientific">Linderina pennispora</name>
    <dbReference type="NCBI Taxonomy" id="61395"/>
    <lineage>
        <taxon>Eukaryota</taxon>
        <taxon>Fungi</taxon>
        <taxon>Fungi incertae sedis</taxon>
        <taxon>Zoopagomycota</taxon>
        <taxon>Kickxellomycotina</taxon>
        <taxon>Kickxellomycetes</taxon>
        <taxon>Kickxellales</taxon>
        <taxon>Kickxellaceae</taxon>
        <taxon>Linderina</taxon>
    </lineage>
</organism>
<evidence type="ECO:0000259" key="5">
    <source>
        <dbReference type="Pfam" id="PF12783"/>
    </source>
</evidence>
<name>A0A1Y1WBR5_9FUNG</name>
<feature type="compositionally biased region" description="Polar residues" evidence="4">
    <location>
        <begin position="404"/>
        <end position="425"/>
    </location>
</feature>
<feature type="region of interest" description="Disordered" evidence="4">
    <location>
        <begin position="696"/>
        <end position="736"/>
    </location>
</feature>
<proteinExistence type="inferred from homology"/>
<evidence type="ECO:0000259" key="7">
    <source>
        <dbReference type="Pfam" id="PF16213"/>
    </source>
</evidence>
<evidence type="ECO:0000313" key="8">
    <source>
        <dbReference type="EMBL" id="ORX70977.1"/>
    </source>
</evidence>
<dbReference type="InterPro" id="IPR032817">
    <property type="entry name" value="Mon2_C"/>
</dbReference>
<dbReference type="RefSeq" id="XP_040744556.1">
    <property type="nucleotide sequence ID" value="XM_040887349.1"/>
</dbReference>
<dbReference type="GeneID" id="63803997"/>
<evidence type="ECO:0008006" key="10">
    <source>
        <dbReference type="Google" id="ProtNLM"/>
    </source>
</evidence>
<evidence type="ECO:0000256" key="2">
    <source>
        <dbReference type="ARBA" id="ARBA00022448"/>
    </source>
</evidence>
<protein>
    <recommendedName>
        <fullName evidence="10">Protein MON2 homolog</fullName>
    </recommendedName>
</protein>
<dbReference type="Pfam" id="PF12783">
    <property type="entry name" value="Sec7-like_HUS"/>
    <property type="match status" value="1"/>
</dbReference>
<dbReference type="SUPFAM" id="SSF48371">
    <property type="entry name" value="ARM repeat"/>
    <property type="match status" value="1"/>
</dbReference>
<evidence type="ECO:0000256" key="4">
    <source>
        <dbReference type="SAM" id="MobiDB-lite"/>
    </source>
</evidence>
<sequence length="1957" mass="212772">MSATAGISNLLLSELQSLSTEARRKHPEIKEAAERVIVILRSIKATSSAQVATELAKSDEVVKPFALACKTGNHKLTTISVQCLQQLISHQALSPDSIRVTLGMLTSVLSQGMDIQVKILQMILPLVSAYDAVSGETLVEAIHICFVLQQSRDPIVNNTAAAILRQLVVAVFDRVVSEDKLMNSTQVDAEADLTRKCAKDAYYVLQDLCLLLTDSETVFIRADTIDKGLVLELVESILTNHAKVVARHAAMAQLLRERLSPYIVHFFAEKSTFPLAVRCIRVVWLFIRDLHAEFNTECEIFLSILTRLMDPSTSSSSHSQAAPGRRRPSFVLPGGVGVGNPSTLFPPFYRVLALELVKKTVEDPGLLQELYAQFDGQMGSGEDCHVILDIITAVGKVVSERPTIRSSNSDGIPSAQPENSATGADTQLRRHAIDADAGGDRDQISARSCRMRSEMHKLLDKQEPPAIPDTYLFFLALSSTLSLVDGMASVVLPAHTAPLTALIKGKEVTKSVLSVPDASDQQVQVVSSFATKIWPILLTAYSFFLNVRFDNSLFNQVMESSQKMVLVFGALGVRDARDAVLSLLCRHCLPHAAISEHERLLQQSQVAKTQSLATVREDEANGTDGRPPATAPLVTSSLIGAQFSMHSRQIQCLRAVISCAQFLANTLGPAWYPIMVTLQQADELLYQSRGSLPTPAALGANSNASHGQMPGRSAGGRQRSMSTASSQVPSSDDDLSRATEFQAVREEYAQLFSLVRAHGSDAFIWVIRSLCALGSDLTSVPARHEFSDISSQMRSALGIVNRRMSALMDRPTFAVEELRLLAVENVDLLMGSRALADTAADTDSVGSEAWSLIMHHLLDTTTYAHTPSPIRTQACEAVSDVVLAAMELVTRADGLTEDDDLASEGINSHFVAMVANGDAQLRILTPLSQMMAGIRSSTGAEDSKGFGQFVEVRKLTLDTLSKLLQASGHSIMRAWDVVFDIIQSVVAAESAGSTHGVGGTNAESRQPGYLVRFAFPCLQLICTDYLADLPANCMRRCIQSLVEYGQQTEDLNISLTAIGQAWSLSDFFQRASPKSDEVNLAELSELISSSLVAHSDDSKPAIAHIVDGWWREELVSLEDTHTRQLLWLLLLHSLSDLGRDVRHEVRHGALQTLFRTLDMHGGIFDIWTWDSIIWTVLAPVLDRVLAERARVFDLIRQGRVEMLLSELEAEQMASKSGVVIEDPSRLHKKQWDETAATAVLGAAKVWRDNLQRSIRHVGYVGQAWQVMWKLAIDFLAGRQSSEGVQLLPVADKTIEVDVPDNFIDSAAVEVSDSQLYQRTRESVAAAIECVAALVGIADLEGGPEDQMITQHWRTVWRAWLTIGSQMTNLPIDRGSLLDINQTVDGNVVYTQEVLLSYLQMFSQIFDQLRSCRWFSEGDCTTLLRIARRILLFVDAPLYSPDVLEISTLQAQIMDTICSLQMLAQCKTDHGDNLVSPDTVLSLSLGELAVYAVMPYIIHPEQGGAGTLYRDSQVIGRGRGLFSVQLQRLAAHSSAANEVKKPRSGKAKYTRRAIMPTLVSLAVAALIKLGEALCSDQILGESQTSNQALANSKRILADGVLADSLVAIGLHLVLPLGAERPPGDLSDTAAMPAFEWAKQHQAEAVDWLIRVVTLGMSRLRGCTDGDARSALADTWVTIGIVLGSAVGVPDHILTRDQSVSLDETATERSAVGLDTAGNGLALSAECQNQVLDAIMHASTGYISQYGGGSGGGDDSTIAQVQPAEVGEYWGLLVRILEWGALMAAEPVVLLCVEQDDNIGMLFSAATAPPSSSVSSMAQMQQANRQALTMECFQWLFRMSSNAAADTSLPLWASQRAAPTLVRRCQTVLEAFVRDKALLGKSPMPFARVVLLNMVLDNMARLQCRASALATGSSKTATSPAAHLLLLCDNLIDLLSAPDPAVLGSIQRCLRRIAGEIKQ</sequence>
<dbReference type="GO" id="GO:0005794">
    <property type="term" value="C:Golgi apparatus"/>
    <property type="evidence" value="ECO:0007669"/>
    <property type="project" value="UniProtKB-ARBA"/>
</dbReference>
<feature type="domain" description="Mon2 C-terminal" evidence="6">
    <location>
        <begin position="1023"/>
        <end position="1268"/>
    </location>
</feature>
<keyword evidence="9" id="KW-1185">Reference proteome</keyword>